<reference evidence="8" key="1">
    <citation type="journal article" date="2009" name="BMC Genomics">
        <title>The complete genome sequence of Staphylothermus marinus reveals differences in sulfur metabolism among heterotrophic Crenarchaeota.</title>
        <authorList>
            <person name="Anderson I.J."/>
            <person name="Dharmarajan L."/>
            <person name="Rodriguez J."/>
            <person name="Hooper S."/>
            <person name="Porat I."/>
            <person name="Ulrich L.E."/>
            <person name="Elkins J.G."/>
            <person name="Mavromatis K."/>
            <person name="Sun H."/>
            <person name="Land M."/>
            <person name="Lapidus A."/>
            <person name="Lucas S."/>
            <person name="Barry K."/>
            <person name="Huber H."/>
            <person name="Zhulin I.B."/>
            <person name="Whitman W.B."/>
            <person name="Mukhopadhyay B."/>
            <person name="Woese C."/>
            <person name="Bristow J."/>
            <person name="Kyrpides N."/>
        </authorList>
    </citation>
    <scope>NUCLEOTIDE SEQUENCE [LARGE SCALE GENOMIC DNA]</scope>
    <source>
        <strain evidence="8">ATCC 43588 / DSM 3639 / JCM 9404 / F1</strain>
    </source>
</reference>
<dbReference type="AlphaFoldDB" id="A3DPN2"/>
<dbReference type="Proteomes" id="UP000000254">
    <property type="component" value="Chromosome"/>
</dbReference>
<evidence type="ECO:0000256" key="3">
    <source>
        <dbReference type="ARBA" id="ARBA00022692"/>
    </source>
</evidence>
<dbReference type="RefSeq" id="WP_011839786.1">
    <property type="nucleotide sequence ID" value="NC_009033.1"/>
</dbReference>
<evidence type="ECO:0000256" key="1">
    <source>
        <dbReference type="ARBA" id="ARBA00004236"/>
    </source>
</evidence>
<evidence type="ECO:0000256" key="6">
    <source>
        <dbReference type="SAM" id="Phobius"/>
    </source>
</evidence>
<gene>
    <name evidence="7" type="ordered locus">Smar_1503</name>
</gene>
<keyword evidence="3 6" id="KW-0812">Transmembrane</keyword>
<keyword evidence="5 6" id="KW-0472">Membrane</keyword>
<proteinExistence type="predicted"/>
<evidence type="ECO:0000313" key="7">
    <source>
        <dbReference type="EMBL" id="ABN70592.1"/>
    </source>
</evidence>
<dbReference type="HOGENOM" id="CLU_1665574_0_0_2"/>
<dbReference type="eggNOG" id="arCOG05797">
    <property type="taxonomic scope" value="Archaea"/>
</dbReference>
<dbReference type="GO" id="GO:0015081">
    <property type="term" value="F:sodium ion transmembrane transporter activity"/>
    <property type="evidence" value="ECO:0007669"/>
    <property type="project" value="InterPro"/>
</dbReference>
<dbReference type="EC" id="4.1.1.3" evidence="7"/>
<reference evidence="7 8" key="2">
    <citation type="journal article" date="2009" name="Stand. Genomic Sci.">
        <title>Complete genome sequence of Staphylothermus marinus Stetter and Fiala 1986 type strain F1.</title>
        <authorList>
            <person name="Anderson I.J."/>
            <person name="Sun H."/>
            <person name="Lapidus A."/>
            <person name="Copeland A."/>
            <person name="Glavina Del Rio T."/>
            <person name="Tice H."/>
            <person name="Dalin E."/>
            <person name="Lucas S."/>
            <person name="Barry K."/>
            <person name="Land M."/>
            <person name="Richardson P."/>
            <person name="Huber H."/>
            <person name="Kyrpides N.C."/>
        </authorList>
    </citation>
    <scope>NUCLEOTIDE SEQUENCE [LARGE SCALE GENOMIC DNA]</scope>
    <source>
        <strain evidence="8">ATCC 43588 / DSM 3639 / JCM 9404 / F1</strain>
    </source>
</reference>
<dbReference type="InterPro" id="IPR005899">
    <property type="entry name" value="Na_pump_deCOase"/>
</dbReference>
<dbReference type="EMBL" id="CP000575">
    <property type="protein sequence ID" value="ABN70592.1"/>
    <property type="molecule type" value="Genomic_DNA"/>
</dbReference>
<evidence type="ECO:0000256" key="5">
    <source>
        <dbReference type="ARBA" id="ARBA00023136"/>
    </source>
</evidence>
<dbReference type="OrthoDB" id="377766at2157"/>
<accession>A3DPN2</accession>
<evidence type="ECO:0000256" key="4">
    <source>
        <dbReference type="ARBA" id="ARBA00022989"/>
    </source>
</evidence>
<feature type="transmembrane region" description="Helical" evidence="6">
    <location>
        <begin position="6"/>
        <end position="34"/>
    </location>
</feature>
<dbReference type="GO" id="GO:0016829">
    <property type="term" value="F:lyase activity"/>
    <property type="evidence" value="ECO:0007669"/>
    <property type="project" value="UniProtKB-KW"/>
</dbReference>
<evidence type="ECO:0000256" key="2">
    <source>
        <dbReference type="ARBA" id="ARBA00022475"/>
    </source>
</evidence>
<dbReference type="Pfam" id="PF04277">
    <property type="entry name" value="OAD_gamma"/>
    <property type="match status" value="1"/>
</dbReference>
<dbReference type="GO" id="GO:0036376">
    <property type="term" value="P:sodium ion export across plasma membrane"/>
    <property type="evidence" value="ECO:0007669"/>
    <property type="project" value="InterPro"/>
</dbReference>
<comment type="subcellular location">
    <subcellularLocation>
        <location evidence="1">Cell membrane</location>
    </subcellularLocation>
</comment>
<keyword evidence="4 6" id="KW-1133">Transmembrane helix</keyword>
<dbReference type="STRING" id="399550.Smar_1503"/>
<protein>
    <submittedName>
        <fullName evidence="7">Oxaloacetate decarboxylase gamma subunit</fullName>
        <ecNumber evidence="7">4.1.1.3</ecNumber>
    </submittedName>
</protein>
<keyword evidence="8" id="KW-1185">Reference proteome</keyword>
<sequence>MDINTIITGLYITGIGVAIVFSILSILVIIIHVLKQTIYKPVKKMKKEETGKTRIIVEEKPVKTEKPRRETDPQLIALLSATITAFNEYKAATLKKYDLFKDFPELARLLPLAGILFKSKIKVSFGGKDIIVDVEELPNNAYKVSVGGKTYIVNYSIQ</sequence>
<keyword evidence="2" id="KW-1003">Cell membrane</keyword>
<name>A3DPN2_STAMF</name>
<organism evidence="7 8">
    <name type="scientific">Staphylothermus marinus (strain ATCC 43588 / DSM 3639 / JCM 9404 / F1)</name>
    <dbReference type="NCBI Taxonomy" id="399550"/>
    <lineage>
        <taxon>Archaea</taxon>
        <taxon>Thermoproteota</taxon>
        <taxon>Thermoprotei</taxon>
        <taxon>Desulfurococcales</taxon>
        <taxon>Desulfurococcaceae</taxon>
        <taxon>Staphylothermus</taxon>
    </lineage>
</organism>
<evidence type="ECO:0000313" key="8">
    <source>
        <dbReference type="Proteomes" id="UP000000254"/>
    </source>
</evidence>
<dbReference type="GO" id="GO:0005886">
    <property type="term" value="C:plasma membrane"/>
    <property type="evidence" value="ECO:0007669"/>
    <property type="project" value="UniProtKB-SubCell"/>
</dbReference>
<dbReference type="KEGG" id="smr:Smar_1503"/>
<dbReference type="GeneID" id="4907058"/>
<keyword evidence="7" id="KW-0456">Lyase</keyword>